<reference evidence="3" key="1">
    <citation type="submission" date="2016-10" db="EMBL/GenBank/DDBJ databases">
        <authorList>
            <person name="Varghese N."/>
            <person name="Submissions S."/>
        </authorList>
    </citation>
    <scope>NUCLEOTIDE SEQUENCE [LARGE SCALE GENOMIC DNA]</scope>
    <source>
        <strain evidence="3">DSM 11593</strain>
    </source>
</reference>
<keyword evidence="3" id="KW-1185">Reference proteome</keyword>
<dbReference type="InterPro" id="IPR002500">
    <property type="entry name" value="PAPS_reduct_dom"/>
</dbReference>
<dbReference type="AlphaFoldDB" id="A0A1H6NB85"/>
<dbReference type="PANTHER" id="PTHR43196">
    <property type="entry name" value="SULFATE ADENYLYLTRANSFERASE SUBUNIT 2"/>
    <property type="match status" value="1"/>
</dbReference>
<dbReference type="RefSeq" id="WP_218139132.1">
    <property type="nucleotide sequence ID" value="NZ_FNXG01000006.1"/>
</dbReference>
<dbReference type="Proteomes" id="UP000199125">
    <property type="component" value="Unassembled WGS sequence"/>
</dbReference>
<evidence type="ECO:0000259" key="1">
    <source>
        <dbReference type="Pfam" id="PF01507"/>
    </source>
</evidence>
<protein>
    <submittedName>
        <fullName evidence="2">3'-phosphoadenosine 5'-phosphosulfate sulfotransferase (PAPS reductase)/FAD synthetase</fullName>
    </submittedName>
</protein>
<keyword evidence="2" id="KW-0808">Transferase</keyword>
<evidence type="ECO:0000313" key="3">
    <source>
        <dbReference type="Proteomes" id="UP000199125"/>
    </source>
</evidence>
<gene>
    <name evidence="2" type="ORF">SAMN04488075_2841</name>
</gene>
<dbReference type="InterPro" id="IPR014729">
    <property type="entry name" value="Rossmann-like_a/b/a_fold"/>
</dbReference>
<evidence type="ECO:0000313" key="2">
    <source>
        <dbReference type="EMBL" id="SEI09920.1"/>
    </source>
</evidence>
<name>A0A1H6NB85_9RHOB</name>
<dbReference type="GO" id="GO:0016740">
    <property type="term" value="F:transferase activity"/>
    <property type="evidence" value="ECO:0007669"/>
    <property type="project" value="UniProtKB-KW"/>
</dbReference>
<feature type="domain" description="Phosphoadenosine phosphosulphate reductase" evidence="1">
    <location>
        <begin position="7"/>
        <end position="70"/>
    </location>
</feature>
<dbReference type="Pfam" id="PF01507">
    <property type="entry name" value="PAPS_reduct"/>
    <property type="match status" value="2"/>
</dbReference>
<dbReference type="STRING" id="65735.SAMN04488075_2841"/>
<dbReference type="Gene3D" id="3.40.50.620">
    <property type="entry name" value="HUPs"/>
    <property type="match status" value="1"/>
</dbReference>
<dbReference type="PANTHER" id="PTHR43196:SF2">
    <property type="entry name" value="PHOSPHOADENOSINE PHOSPHOSULFATE REDUCTASE"/>
    <property type="match status" value="1"/>
</dbReference>
<dbReference type="InterPro" id="IPR050128">
    <property type="entry name" value="Sulfate_adenylyltrnsfr_sub2"/>
</dbReference>
<proteinExistence type="predicted"/>
<accession>A0A1H6NB85</accession>
<dbReference type="SUPFAM" id="SSF52402">
    <property type="entry name" value="Adenine nucleotide alpha hydrolases-like"/>
    <property type="match status" value="1"/>
</dbReference>
<organism evidence="2 3">
    <name type="scientific">Paracoccus alkenifer</name>
    <dbReference type="NCBI Taxonomy" id="65735"/>
    <lineage>
        <taxon>Bacteria</taxon>
        <taxon>Pseudomonadati</taxon>
        <taxon>Pseudomonadota</taxon>
        <taxon>Alphaproteobacteria</taxon>
        <taxon>Rhodobacterales</taxon>
        <taxon>Paracoccaceae</taxon>
        <taxon>Paracoccus</taxon>
    </lineage>
</organism>
<dbReference type="EMBL" id="FNXG01000006">
    <property type="protein sequence ID" value="SEI09920.1"/>
    <property type="molecule type" value="Genomic_DNA"/>
</dbReference>
<feature type="domain" description="Phosphoadenosine phosphosulphate reductase" evidence="1">
    <location>
        <begin position="148"/>
        <end position="222"/>
    </location>
</feature>
<sequence>MTAAAQHIVNISGGKDSTACYLLAQARGRPFRAVMADTGNEHPVTIDYAMSLGDRTGGPQVELFRADFSERMAKKRAYIAEHWPRDGVPQAAVDRAIAALQPTGIPFLDLCLWKGRFPSRRAQFCTEFLKSDVIGQQVIDPARRAGPVIQWLGVRRDESIARRQAPLWQVVSTPGLSSMRYYRPLIHWTAEDVFFYARRHGVDPNPLYLQGMGRVGCLPCINASKVEIRAIATRFPEAIERIAEWEAICAETSKRGVGTFFAADVTPEGARLGKRIARIADPAERAAASAAAPWPDARQVAEWARTDHGGRQYSWIIDHEDDGLSCSSQYGLCE</sequence>